<dbReference type="KEGG" id="erz:ER308_09595"/>
<accession>A0A411YF22</accession>
<evidence type="ECO:0000256" key="1">
    <source>
        <dbReference type="SAM" id="MobiDB-lite"/>
    </source>
</evidence>
<dbReference type="InterPro" id="IPR003870">
    <property type="entry name" value="DUF222"/>
</dbReference>
<dbReference type="OrthoDB" id="4419061at2"/>
<sequence>MDAWYPIDQMFEMGGGPAGNRARVRGQSPLPHAGVAWERPSGYDPGLEAAETPSPSSGPGALEPALEHLDAALDALAAVDPEVEPADDLAHATVETQRLSNRLDGARLGLLEAFDRREIHRDDGAVTAASWWRSRTRVDDARSRRMLRAASRAPELPRMRAQLERGEITLAHLMVVTDAATPRRFEAVAACEEALSELAATNPPTDVRQAVKRIIELADRDGADKGGEDPDEQDRRDDPRRELFLASIVDGLGDLQGTLDPVTREGLQALLGAFDEPDPVETSAEQRRTPAQRRHDAFAALIAHALGVPDLPQVQRARPHVLVTIDLATLLGLDPQHPIAGHSLADIARLIGVDPEDLVGGALATAGDEGGVATTEATTAADDGADEAHSVGTGEHGHAEPTAVAPAHAARPCRPDGTPLLPPPAARFGSGASLDAATARLLVREATVRAVLTMGPWKAVSVGRSQRTLPGWLRTVLTGIHRHCRGPDCDRPMAWTDAHHVDPWDEGGETDLNATLPLCRAHHQLITRDGWDARPDPTTGEVAWTGPDGRRIVVPPPI</sequence>
<dbReference type="Proteomes" id="UP000291469">
    <property type="component" value="Chromosome"/>
</dbReference>
<name>A0A411YF22_9ACTN</name>
<dbReference type="Pfam" id="PF02720">
    <property type="entry name" value="DUF222"/>
    <property type="match status" value="1"/>
</dbReference>
<dbReference type="CDD" id="cd00085">
    <property type="entry name" value="HNHc"/>
    <property type="match status" value="1"/>
</dbReference>
<feature type="compositionally biased region" description="Low complexity" evidence="1">
    <location>
        <begin position="400"/>
        <end position="412"/>
    </location>
</feature>
<feature type="region of interest" description="Disordered" evidence="1">
    <location>
        <begin position="16"/>
        <end position="62"/>
    </location>
</feature>
<gene>
    <name evidence="3" type="ORF">ER308_09595</name>
</gene>
<keyword evidence="3" id="KW-0378">Hydrolase</keyword>
<feature type="region of interest" description="Disordered" evidence="1">
    <location>
        <begin position="218"/>
        <end position="239"/>
    </location>
</feature>
<keyword evidence="3" id="KW-0255">Endonuclease</keyword>
<dbReference type="EMBL" id="CP036402">
    <property type="protein sequence ID" value="QBI19781.1"/>
    <property type="molecule type" value="Genomic_DNA"/>
</dbReference>
<proteinExistence type="predicted"/>
<dbReference type="InterPro" id="IPR003615">
    <property type="entry name" value="HNH_nuc"/>
</dbReference>
<feature type="region of interest" description="Disordered" evidence="1">
    <location>
        <begin position="379"/>
        <end position="426"/>
    </location>
</feature>
<dbReference type="GO" id="GO:0004519">
    <property type="term" value="F:endonuclease activity"/>
    <property type="evidence" value="ECO:0007669"/>
    <property type="project" value="UniProtKB-KW"/>
</dbReference>
<evidence type="ECO:0000259" key="2">
    <source>
        <dbReference type="Pfam" id="PF02720"/>
    </source>
</evidence>
<evidence type="ECO:0000313" key="4">
    <source>
        <dbReference type="Proteomes" id="UP000291469"/>
    </source>
</evidence>
<protein>
    <submittedName>
        <fullName evidence="3">HNH endonuclease</fullName>
    </submittedName>
</protein>
<feature type="domain" description="DUF222" evidence="2">
    <location>
        <begin position="95"/>
        <end position="330"/>
    </location>
</feature>
<evidence type="ECO:0000313" key="3">
    <source>
        <dbReference type="EMBL" id="QBI19781.1"/>
    </source>
</evidence>
<organism evidence="3 4">
    <name type="scientific">Egibacter rhizosphaerae</name>
    <dbReference type="NCBI Taxonomy" id="1670831"/>
    <lineage>
        <taxon>Bacteria</taxon>
        <taxon>Bacillati</taxon>
        <taxon>Actinomycetota</taxon>
        <taxon>Nitriliruptoria</taxon>
        <taxon>Egibacterales</taxon>
        <taxon>Egibacteraceae</taxon>
        <taxon>Egibacter</taxon>
    </lineage>
</organism>
<dbReference type="AlphaFoldDB" id="A0A411YF22"/>
<keyword evidence="4" id="KW-1185">Reference proteome</keyword>
<reference evidence="3 4" key="1">
    <citation type="submission" date="2019-01" db="EMBL/GenBank/DDBJ databases">
        <title>Egibacter rhizosphaerae EGI 80759T.</title>
        <authorList>
            <person name="Chen D.-D."/>
            <person name="Tian Y."/>
            <person name="Jiao J.-Y."/>
            <person name="Zhang X.-T."/>
            <person name="Zhang Y.-G."/>
            <person name="Zhang Y."/>
            <person name="Xiao M."/>
            <person name="Shu W.-S."/>
            <person name="Li W.-J."/>
        </authorList>
    </citation>
    <scope>NUCLEOTIDE SEQUENCE [LARGE SCALE GENOMIC DNA]</scope>
    <source>
        <strain evidence="3 4">EGI 80759</strain>
    </source>
</reference>
<keyword evidence="3" id="KW-0540">Nuclease</keyword>